<accession>A0ABY8NCL8</accession>
<sequence length="138" mass="15952">MKIDELIIWTILAIILVITQYVAWKRLICGFLIVKAYKSYQGKYCSHRTTPLMVILKNNSFKEQIVGKIDFLDHMRNFLYSMDMKDTSIKSGSSSGIDIGELELQLGNTSNPACFVRVLVRSGKEYHGKISEKRWYHI</sequence>
<keyword evidence="1" id="KW-0812">Transmembrane</keyword>
<organism evidence="2 3">
    <name type="scientific">Microbulbifer bruguierae</name>
    <dbReference type="NCBI Taxonomy" id="3029061"/>
    <lineage>
        <taxon>Bacteria</taxon>
        <taxon>Pseudomonadati</taxon>
        <taxon>Pseudomonadota</taxon>
        <taxon>Gammaproteobacteria</taxon>
        <taxon>Cellvibrionales</taxon>
        <taxon>Microbulbiferaceae</taxon>
        <taxon>Microbulbifer</taxon>
    </lineage>
</organism>
<dbReference type="Proteomes" id="UP001236500">
    <property type="component" value="Chromosome"/>
</dbReference>
<proteinExistence type="predicted"/>
<evidence type="ECO:0000256" key="1">
    <source>
        <dbReference type="SAM" id="Phobius"/>
    </source>
</evidence>
<evidence type="ECO:0000313" key="3">
    <source>
        <dbReference type="Proteomes" id="UP001236500"/>
    </source>
</evidence>
<keyword evidence="1" id="KW-1133">Transmembrane helix</keyword>
<evidence type="ECO:0000313" key="2">
    <source>
        <dbReference type="EMBL" id="WGL16665.1"/>
    </source>
</evidence>
<name>A0ABY8NCL8_9GAMM</name>
<feature type="transmembrane region" description="Helical" evidence="1">
    <location>
        <begin position="6"/>
        <end position="24"/>
    </location>
</feature>
<protein>
    <submittedName>
        <fullName evidence="2">Uncharacterized protein</fullName>
    </submittedName>
</protein>
<keyword evidence="1" id="KW-0472">Membrane</keyword>
<gene>
    <name evidence="2" type="ORF">PVT68_18175</name>
</gene>
<reference evidence="2 3" key="1">
    <citation type="submission" date="2023-02" db="EMBL/GenBank/DDBJ databases">
        <title>Description and genomic characterization of Microbulbifer bruguierae sp. nov., isolated from the sediment of mangrove plant Bruguiera sexangula.</title>
        <authorList>
            <person name="Long M."/>
        </authorList>
    </citation>
    <scope>NUCLEOTIDE SEQUENCE [LARGE SCALE GENOMIC DNA]</scope>
    <source>
        <strain evidence="2 3">H12</strain>
    </source>
</reference>
<dbReference type="RefSeq" id="WP_280320489.1">
    <property type="nucleotide sequence ID" value="NZ_CP118605.1"/>
</dbReference>
<keyword evidence="3" id="KW-1185">Reference proteome</keyword>
<dbReference type="EMBL" id="CP118605">
    <property type="protein sequence ID" value="WGL16665.1"/>
    <property type="molecule type" value="Genomic_DNA"/>
</dbReference>